<protein>
    <submittedName>
        <fullName evidence="2">Uncharacterized protein</fullName>
    </submittedName>
</protein>
<dbReference type="InterPro" id="IPR019734">
    <property type="entry name" value="TPR_rpt"/>
</dbReference>
<dbReference type="InterPro" id="IPR011990">
    <property type="entry name" value="TPR-like_helical_dom_sf"/>
</dbReference>
<dbReference type="Proteomes" id="UP000229570">
    <property type="component" value="Unassembled WGS sequence"/>
</dbReference>
<dbReference type="AlphaFoldDB" id="A0A2H0KLQ5"/>
<evidence type="ECO:0000256" key="1">
    <source>
        <dbReference type="PROSITE-ProRule" id="PRU00339"/>
    </source>
</evidence>
<dbReference type="SUPFAM" id="SSF48452">
    <property type="entry name" value="TPR-like"/>
    <property type="match status" value="1"/>
</dbReference>
<feature type="repeat" description="TPR" evidence="1">
    <location>
        <begin position="38"/>
        <end position="71"/>
    </location>
</feature>
<dbReference type="EMBL" id="PCVL01000071">
    <property type="protein sequence ID" value="PIQ72156.1"/>
    <property type="molecule type" value="Genomic_DNA"/>
</dbReference>
<keyword evidence="1" id="KW-0802">TPR repeat</keyword>
<gene>
    <name evidence="2" type="ORF">COV86_04605</name>
</gene>
<dbReference type="PROSITE" id="PS50005">
    <property type="entry name" value="TPR"/>
    <property type="match status" value="1"/>
</dbReference>
<evidence type="ECO:0000313" key="3">
    <source>
        <dbReference type="Proteomes" id="UP000229570"/>
    </source>
</evidence>
<evidence type="ECO:0000313" key="2">
    <source>
        <dbReference type="EMBL" id="PIQ72156.1"/>
    </source>
</evidence>
<dbReference type="SMART" id="SM00028">
    <property type="entry name" value="TPR"/>
    <property type="match status" value="1"/>
</dbReference>
<reference evidence="2 3" key="1">
    <citation type="submission" date="2017-09" db="EMBL/GenBank/DDBJ databases">
        <title>Depth-based differentiation of microbial function through sediment-hosted aquifers and enrichment of novel symbionts in the deep terrestrial subsurface.</title>
        <authorList>
            <person name="Probst A.J."/>
            <person name="Ladd B."/>
            <person name="Jarett J.K."/>
            <person name="Geller-Mcgrath D.E."/>
            <person name="Sieber C.M."/>
            <person name="Emerson J.B."/>
            <person name="Anantharaman K."/>
            <person name="Thomas B.C."/>
            <person name="Malmstrom R."/>
            <person name="Stieglmeier M."/>
            <person name="Klingl A."/>
            <person name="Woyke T."/>
            <person name="Ryan C.M."/>
            <person name="Banfield J.F."/>
        </authorList>
    </citation>
    <scope>NUCLEOTIDE SEQUENCE [LARGE SCALE GENOMIC DNA]</scope>
    <source>
        <strain evidence="2">CG11_big_fil_rev_8_21_14_0_20_35_14</strain>
    </source>
</reference>
<comment type="caution">
    <text evidence="2">The sequence shown here is derived from an EMBL/GenBank/DDBJ whole genome shotgun (WGS) entry which is preliminary data.</text>
</comment>
<sequence>MDKNQPLEKEAIEAAITSDWEKAIKLNEKIIANDKKNVDAYLRLGFAYLQKSNIKKAKNIYRKVQKLQPGSFLISDNLERIKILESKKISHISPTQLNPYVFIDVPGKTKAVTLVNCGQKAILAKLAIGQEVFLVPKRRRIEVRSKEKEYIGCLPDDISKRLIIFMKAGSVFRAFIKETTLKSTSAFLKEEKKGRKVARYASFPINFQAGLGNIHFSDKEGKEDDIEEISDNDLDKLAETLNEEKEYLGYEPEDKEEVEE</sequence>
<accession>A0A2H0KLQ5</accession>
<organism evidence="2 3">
    <name type="scientific">Candidatus Roizmanbacteria bacterium CG11_big_fil_rev_8_21_14_0_20_35_14</name>
    <dbReference type="NCBI Taxonomy" id="1974855"/>
    <lineage>
        <taxon>Bacteria</taxon>
        <taxon>Candidatus Roizmaniibacteriota</taxon>
    </lineage>
</organism>
<proteinExistence type="predicted"/>
<name>A0A2H0KLQ5_9BACT</name>
<dbReference type="Gene3D" id="1.25.40.10">
    <property type="entry name" value="Tetratricopeptide repeat domain"/>
    <property type="match status" value="1"/>
</dbReference>